<accession>A0A0F9RKL8</accession>
<organism evidence="1">
    <name type="scientific">marine sediment metagenome</name>
    <dbReference type="NCBI Taxonomy" id="412755"/>
    <lineage>
        <taxon>unclassified sequences</taxon>
        <taxon>metagenomes</taxon>
        <taxon>ecological metagenomes</taxon>
    </lineage>
</organism>
<gene>
    <name evidence="1" type="ORF">LCGC14_0583700</name>
</gene>
<comment type="caution">
    <text evidence="1">The sequence shown here is derived from an EMBL/GenBank/DDBJ whole genome shotgun (WGS) entry which is preliminary data.</text>
</comment>
<reference evidence="1" key="1">
    <citation type="journal article" date="2015" name="Nature">
        <title>Complex archaea that bridge the gap between prokaryotes and eukaryotes.</title>
        <authorList>
            <person name="Spang A."/>
            <person name="Saw J.H."/>
            <person name="Jorgensen S.L."/>
            <person name="Zaremba-Niedzwiedzka K."/>
            <person name="Martijn J."/>
            <person name="Lind A.E."/>
            <person name="van Eijk R."/>
            <person name="Schleper C."/>
            <person name="Guy L."/>
            <person name="Ettema T.J."/>
        </authorList>
    </citation>
    <scope>NUCLEOTIDE SEQUENCE</scope>
</reference>
<dbReference type="AlphaFoldDB" id="A0A0F9RKL8"/>
<dbReference type="EMBL" id="LAZR01000891">
    <property type="protein sequence ID" value="KKN55279.1"/>
    <property type="molecule type" value="Genomic_DNA"/>
</dbReference>
<name>A0A0F9RKL8_9ZZZZ</name>
<proteinExistence type="predicted"/>
<sequence length="120" mass="12468">MAKTDELKALFNPEELRAELKAAADVWKAQNADSLKNLPADAVKAAAALAVIEVLGGKQADPSLNIKKMQASAKILEVAADQQEAINKAKASAKKILGDVAKAFMARAAKAALAVFVAAV</sequence>
<protein>
    <submittedName>
        <fullName evidence="1">Uncharacterized protein</fullName>
    </submittedName>
</protein>
<evidence type="ECO:0000313" key="1">
    <source>
        <dbReference type="EMBL" id="KKN55279.1"/>
    </source>
</evidence>